<dbReference type="InterPro" id="IPR016181">
    <property type="entry name" value="Acyl_CoA_acyltransferase"/>
</dbReference>
<dbReference type="EMBL" id="JBEZAE010000008">
    <property type="protein sequence ID" value="MEU7071453.1"/>
    <property type="molecule type" value="Genomic_DNA"/>
</dbReference>
<keyword evidence="1" id="KW-0808">Transferase</keyword>
<dbReference type="InterPro" id="IPR000182">
    <property type="entry name" value="GNAT_dom"/>
</dbReference>
<keyword evidence="2" id="KW-0012">Acyltransferase</keyword>
<sequence>MSDRDSGGGRAVVRHARAEDLGRVVELVAEHAEYEKAAPPAPGLATRLAGLLFGGPGSAEESGGPGGAEESGGPGRAEDAGGQGRADEPRGPSHGGTPRLRCLVAELPDGSLAGYATCAPELSTWDGVAYLHMDCLYLTSTARGHGLGPLLVDAVRAEARALGLTEIQWQTPAWNEGAIRFYDRLGATSKEKRRYTLPTDTA</sequence>
<evidence type="ECO:0000313" key="5">
    <source>
        <dbReference type="EMBL" id="MEU7071453.1"/>
    </source>
</evidence>
<protein>
    <submittedName>
        <fullName evidence="5">GNAT family N-acetyltransferase</fullName>
    </submittedName>
</protein>
<dbReference type="Proteomes" id="UP001551329">
    <property type="component" value="Unassembled WGS sequence"/>
</dbReference>
<evidence type="ECO:0000256" key="1">
    <source>
        <dbReference type="ARBA" id="ARBA00022679"/>
    </source>
</evidence>
<evidence type="ECO:0000313" key="6">
    <source>
        <dbReference type="Proteomes" id="UP001551329"/>
    </source>
</evidence>
<evidence type="ECO:0000256" key="3">
    <source>
        <dbReference type="SAM" id="MobiDB-lite"/>
    </source>
</evidence>
<keyword evidence="6" id="KW-1185">Reference proteome</keyword>
<dbReference type="PANTHER" id="PTHR10545">
    <property type="entry name" value="DIAMINE N-ACETYLTRANSFERASE"/>
    <property type="match status" value="1"/>
</dbReference>
<dbReference type="RefSeq" id="WP_358473963.1">
    <property type="nucleotide sequence ID" value="NZ_JBEZAE010000008.1"/>
</dbReference>
<dbReference type="CDD" id="cd04301">
    <property type="entry name" value="NAT_SF"/>
    <property type="match status" value="1"/>
</dbReference>
<dbReference type="Pfam" id="PF00583">
    <property type="entry name" value="Acetyltransf_1"/>
    <property type="match status" value="1"/>
</dbReference>
<dbReference type="PROSITE" id="PS51186">
    <property type="entry name" value="GNAT"/>
    <property type="match status" value="1"/>
</dbReference>
<evidence type="ECO:0000259" key="4">
    <source>
        <dbReference type="PROSITE" id="PS51186"/>
    </source>
</evidence>
<reference evidence="5 6" key="1">
    <citation type="submission" date="2024-06" db="EMBL/GenBank/DDBJ databases">
        <title>The Natural Products Discovery Center: Release of the First 8490 Sequenced Strains for Exploring Actinobacteria Biosynthetic Diversity.</title>
        <authorList>
            <person name="Kalkreuter E."/>
            <person name="Kautsar S.A."/>
            <person name="Yang D."/>
            <person name="Bader C.D."/>
            <person name="Teijaro C.N."/>
            <person name="Fluegel L."/>
            <person name="Davis C.M."/>
            <person name="Simpson J.R."/>
            <person name="Lauterbach L."/>
            <person name="Steele A.D."/>
            <person name="Gui C."/>
            <person name="Meng S."/>
            <person name="Li G."/>
            <person name="Viehrig K."/>
            <person name="Ye F."/>
            <person name="Su P."/>
            <person name="Kiefer A.F."/>
            <person name="Nichols A."/>
            <person name="Cepeda A.J."/>
            <person name="Yan W."/>
            <person name="Fan B."/>
            <person name="Jiang Y."/>
            <person name="Adhikari A."/>
            <person name="Zheng C.-J."/>
            <person name="Schuster L."/>
            <person name="Cowan T.M."/>
            <person name="Smanski M.J."/>
            <person name="Chevrette M.G."/>
            <person name="De Carvalho L.P.S."/>
            <person name="Shen B."/>
        </authorList>
    </citation>
    <scope>NUCLEOTIDE SEQUENCE [LARGE SCALE GENOMIC DNA]</scope>
    <source>
        <strain evidence="5 6">NPDC045974</strain>
    </source>
</reference>
<feature type="region of interest" description="Disordered" evidence="3">
    <location>
        <begin position="47"/>
        <end position="100"/>
    </location>
</feature>
<gene>
    <name evidence="5" type="ORF">AB0A88_15090</name>
</gene>
<evidence type="ECO:0000256" key="2">
    <source>
        <dbReference type="ARBA" id="ARBA00023315"/>
    </source>
</evidence>
<proteinExistence type="predicted"/>
<accession>A0ABV3CA93</accession>
<feature type="compositionally biased region" description="Gly residues" evidence="3">
    <location>
        <begin position="52"/>
        <end position="75"/>
    </location>
</feature>
<dbReference type="InterPro" id="IPR051016">
    <property type="entry name" value="Diverse_Substrate_AcTransf"/>
</dbReference>
<feature type="region of interest" description="Disordered" evidence="3">
    <location>
        <begin position="1"/>
        <end position="20"/>
    </location>
</feature>
<dbReference type="SUPFAM" id="SSF55729">
    <property type="entry name" value="Acyl-CoA N-acyltransferases (Nat)"/>
    <property type="match status" value="1"/>
</dbReference>
<feature type="domain" description="N-acetyltransferase" evidence="4">
    <location>
        <begin position="11"/>
        <end position="202"/>
    </location>
</feature>
<dbReference type="PANTHER" id="PTHR10545:SF29">
    <property type="entry name" value="GH14572P-RELATED"/>
    <property type="match status" value="1"/>
</dbReference>
<name>A0ABV3CA93_9ACTN</name>
<organism evidence="5 6">
    <name type="scientific">Streptomyces narbonensis</name>
    <dbReference type="NCBI Taxonomy" id="67333"/>
    <lineage>
        <taxon>Bacteria</taxon>
        <taxon>Bacillati</taxon>
        <taxon>Actinomycetota</taxon>
        <taxon>Actinomycetes</taxon>
        <taxon>Kitasatosporales</taxon>
        <taxon>Streptomycetaceae</taxon>
        <taxon>Streptomyces</taxon>
    </lineage>
</organism>
<comment type="caution">
    <text evidence="5">The sequence shown here is derived from an EMBL/GenBank/DDBJ whole genome shotgun (WGS) entry which is preliminary data.</text>
</comment>
<dbReference type="Gene3D" id="3.40.630.30">
    <property type="match status" value="1"/>
</dbReference>